<comment type="caution">
    <text evidence="2">The sequence shown here is derived from an EMBL/GenBank/DDBJ whole genome shotgun (WGS) entry which is preliminary data.</text>
</comment>
<feature type="region of interest" description="Disordered" evidence="1">
    <location>
        <begin position="38"/>
        <end position="72"/>
    </location>
</feature>
<reference evidence="2 3" key="1">
    <citation type="submission" date="2019-11" db="EMBL/GenBank/DDBJ databases">
        <title>Whole genome sequence of Oryza granulata.</title>
        <authorList>
            <person name="Li W."/>
        </authorList>
    </citation>
    <scope>NUCLEOTIDE SEQUENCE [LARGE SCALE GENOMIC DNA]</scope>
    <source>
        <strain evidence="3">cv. Menghai</strain>
        <tissue evidence="2">Leaf</tissue>
    </source>
</reference>
<keyword evidence="3" id="KW-1185">Reference proteome</keyword>
<gene>
    <name evidence="2" type="ORF">E2562_033321</name>
</gene>
<dbReference type="AlphaFoldDB" id="A0A6G1F0Z8"/>
<organism evidence="2 3">
    <name type="scientific">Oryza meyeriana var. granulata</name>
    <dbReference type="NCBI Taxonomy" id="110450"/>
    <lineage>
        <taxon>Eukaryota</taxon>
        <taxon>Viridiplantae</taxon>
        <taxon>Streptophyta</taxon>
        <taxon>Embryophyta</taxon>
        <taxon>Tracheophyta</taxon>
        <taxon>Spermatophyta</taxon>
        <taxon>Magnoliopsida</taxon>
        <taxon>Liliopsida</taxon>
        <taxon>Poales</taxon>
        <taxon>Poaceae</taxon>
        <taxon>BOP clade</taxon>
        <taxon>Oryzoideae</taxon>
        <taxon>Oryzeae</taxon>
        <taxon>Oryzinae</taxon>
        <taxon>Oryza</taxon>
        <taxon>Oryza meyeriana</taxon>
    </lineage>
</organism>
<accession>A0A6G1F0Z8</accession>
<dbReference type="EMBL" id="SPHZ02000002">
    <property type="protein sequence ID" value="KAF0930554.1"/>
    <property type="molecule type" value="Genomic_DNA"/>
</dbReference>
<name>A0A6G1F0Z8_9ORYZ</name>
<protein>
    <submittedName>
        <fullName evidence="2">Uncharacterized protein</fullName>
    </submittedName>
</protein>
<sequence length="84" mass="9142">MAHSDLVLQPMKFGAKEKSYRSQAPSVASCYPTLVACSGPPTPDARRRRQSPDGAPASPVAAEGRRVTGGRIPRWKQRKSTLYC</sequence>
<evidence type="ECO:0000313" key="3">
    <source>
        <dbReference type="Proteomes" id="UP000479710"/>
    </source>
</evidence>
<proteinExistence type="predicted"/>
<evidence type="ECO:0000256" key="1">
    <source>
        <dbReference type="SAM" id="MobiDB-lite"/>
    </source>
</evidence>
<evidence type="ECO:0000313" key="2">
    <source>
        <dbReference type="EMBL" id="KAF0930554.1"/>
    </source>
</evidence>
<dbReference type="Proteomes" id="UP000479710">
    <property type="component" value="Unassembled WGS sequence"/>
</dbReference>